<reference evidence="2" key="2">
    <citation type="submission" date="2023-06" db="EMBL/GenBank/DDBJ databases">
        <authorList>
            <person name="Ma L."/>
            <person name="Liu K.-W."/>
            <person name="Li Z."/>
            <person name="Hsiao Y.-Y."/>
            <person name="Qi Y."/>
            <person name="Fu T."/>
            <person name="Tang G."/>
            <person name="Zhang D."/>
            <person name="Sun W.-H."/>
            <person name="Liu D.-K."/>
            <person name="Li Y."/>
            <person name="Chen G.-Z."/>
            <person name="Liu X.-D."/>
            <person name="Liao X.-Y."/>
            <person name="Jiang Y.-T."/>
            <person name="Yu X."/>
            <person name="Hao Y."/>
            <person name="Huang J."/>
            <person name="Zhao X.-W."/>
            <person name="Ke S."/>
            <person name="Chen Y.-Y."/>
            <person name="Wu W.-L."/>
            <person name="Hsu J.-L."/>
            <person name="Lin Y.-F."/>
            <person name="Huang M.-D."/>
            <person name="Li C.-Y."/>
            <person name="Huang L."/>
            <person name="Wang Z.-W."/>
            <person name="Zhao X."/>
            <person name="Zhong W.-Y."/>
            <person name="Peng D.-H."/>
            <person name="Ahmad S."/>
            <person name="Lan S."/>
            <person name="Zhang J.-S."/>
            <person name="Tsai W.-C."/>
            <person name="Van De Peer Y."/>
            <person name="Liu Z.-J."/>
        </authorList>
    </citation>
    <scope>NUCLEOTIDE SEQUENCE</scope>
    <source>
        <strain evidence="2">CP</strain>
        <tissue evidence="2">Leaves</tissue>
    </source>
</reference>
<dbReference type="AlphaFoldDB" id="A0AAV9E4L9"/>
<sequence length="147" mass="15258">MAVPPQENPTPPIPPSSLTPPVEFAHPYGAAVNLNAPVNLDALIDSDVPVSSVTKAPPIPKTSSVDSIFKSFSHSGEGSSSKGKEVIVALTQGNVQSLGLQEQQYVPVSKPENSEASKPVTEALMTSSDGPGQNLTDVTPKLNMGKD</sequence>
<keyword evidence="3" id="KW-1185">Reference proteome</keyword>
<evidence type="ECO:0000313" key="2">
    <source>
        <dbReference type="EMBL" id="KAK1307875.1"/>
    </source>
</evidence>
<evidence type="ECO:0000256" key="1">
    <source>
        <dbReference type="SAM" id="MobiDB-lite"/>
    </source>
</evidence>
<reference evidence="2" key="1">
    <citation type="journal article" date="2023" name="Nat. Commun.">
        <title>Diploid and tetraploid genomes of Acorus and the evolution of monocots.</title>
        <authorList>
            <person name="Ma L."/>
            <person name="Liu K.W."/>
            <person name="Li Z."/>
            <person name="Hsiao Y.Y."/>
            <person name="Qi Y."/>
            <person name="Fu T."/>
            <person name="Tang G.D."/>
            <person name="Zhang D."/>
            <person name="Sun W.H."/>
            <person name="Liu D.K."/>
            <person name="Li Y."/>
            <person name="Chen G.Z."/>
            <person name="Liu X.D."/>
            <person name="Liao X.Y."/>
            <person name="Jiang Y.T."/>
            <person name="Yu X."/>
            <person name="Hao Y."/>
            <person name="Huang J."/>
            <person name="Zhao X.W."/>
            <person name="Ke S."/>
            <person name="Chen Y.Y."/>
            <person name="Wu W.L."/>
            <person name="Hsu J.L."/>
            <person name="Lin Y.F."/>
            <person name="Huang M.D."/>
            <person name="Li C.Y."/>
            <person name="Huang L."/>
            <person name="Wang Z.W."/>
            <person name="Zhao X."/>
            <person name="Zhong W.Y."/>
            <person name="Peng D.H."/>
            <person name="Ahmad S."/>
            <person name="Lan S."/>
            <person name="Zhang J.S."/>
            <person name="Tsai W.C."/>
            <person name="Van de Peer Y."/>
            <person name="Liu Z.J."/>
        </authorList>
    </citation>
    <scope>NUCLEOTIDE SEQUENCE</scope>
    <source>
        <strain evidence="2">CP</strain>
    </source>
</reference>
<name>A0AAV9E4L9_ACOCL</name>
<protein>
    <submittedName>
        <fullName evidence="2">Uncharacterized protein</fullName>
    </submittedName>
</protein>
<organism evidence="2 3">
    <name type="scientific">Acorus calamus</name>
    <name type="common">Sweet flag</name>
    <dbReference type="NCBI Taxonomy" id="4465"/>
    <lineage>
        <taxon>Eukaryota</taxon>
        <taxon>Viridiplantae</taxon>
        <taxon>Streptophyta</taxon>
        <taxon>Embryophyta</taxon>
        <taxon>Tracheophyta</taxon>
        <taxon>Spermatophyta</taxon>
        <taxon>Magnoliopsida</taxon>
        <taxon>Liliopsida</taxon>
        <taxon>Acoraceae</taxon>
        <taxon>Acorus</taxon>
    </lineage>
</organism>
<feature type="compositionally biased region" description="Pro residues" evidence="1">
    <location>
        <begin position="1"/>
        <end position="18"/>
    </location>
</feature>
<feature type="region of interest" description="Disordered" evidence="1">
    <location>
        <begin position="1"/>
        <end position="22"/>
    </location>
</feature>
<dbReference type="EMBL" id="JAUJYO010000009">
    <property type="protein sequence ID" value="KAK1307875.1"/>
    <property type="molecule type" value="Genomic_DNA"/>
</dbReference>
<gene>
    <name evidence="2" type="ORF">QJS10_CPA09g00906</name>
</gene>
<dbReference type="Proteomes" id="UP001180020">
    <property type="component" value="Unassembled WGS sequence"/>
</dbReference>
<accession>A0AAV9E4L9</accession>
<feature type="region of interest" description="Disordered" evidence="1">
    <location>
        <begin position="105"/>
        <end position="147"/>
    </location>
</feature>
<feature type="compositionally biased region" description="Polar residues" evidence="1">
    <location>
        <begin position="124"/>
        <end position="137"/>
    </location>
</feature>
<evidence type="ECO:0000313" key="3">
    <source>
        <dbReference type="Proteomes" id="UP001180020"/>
    </source>
</evidence>
<comment type="caution">
    <text evidence="2">The sequence shown here is derived from an EMBL/GenBank/DDBJ whole genome shotgun (WGS) entry which is preliminary data.</text>
</comment>
<proteinExistence type="predicted"/>